<dbReference type="PANTHER" id="PTHR32166:SF74">
    <property type="entry name" value="OS05G0256350 PROTEIN"/>
    <property type="match status" value="1"/>
</dbReference>
<evidence type="ECO:0008006" key="6">
    <source>
        <dbReference type="Google" id="ProtNLM"/>
    </source>
</evidence>
<dbReference type="Pfam" id="PF05699">
    <property type="entry name" value="Dimer_Tnp_hAT"/>
    <property type="match status" value="1"/>
</dbReference>
<comment type="caution">
    <text evidence="4">The sequence shown here is derived from an EMBL/GenBank/DDBJ whole genome shotgun (WGS) entry which is preliminary data.</text>
</comment>
<dbReference type="InterPro" id="IPR008906">
    <property type="entry name" value="HATC_C_dom"/>
</dbReference>
<dbReference type="AlphaFoldDB" id="A0AA38TML1"/>
<dbReference type="PANTHER" id="PTHR32166">
    <property type="entry name" value="OSJNBA0013A04.12 PROTEIN"/>
    <property type="match status" value="1"/>
</dbReference>
<feature type="domain" description="DUF659" evidence="2">
    <location>
        <begin position="60"/>
        <end position="170"/>
    </location>
</feature>
<feature type="region of interest" description="Disordered" evidence="1">
    <location>
        <begin position="559"/>
        <end position="580"/>
    </location>
</feature>
<dbReference type="InterPro" id="IPR012337">
    <property type="entry name" value="RNaseH-like_sf"/>
</dbReference>
<dbReference type="InterPro" id="IPR007021">
    <property type="entry name" value="DUF659"/>
</dbReference>
<dbReference type="GO" id="GO:0046983">
    <property type="term" value="F:protein dimerization activity"/>
    <property type="evidence" value="ECO:0007669"/>
    <property type="project" value="InterPro"/>
</dbReference>
<evidence type="ECO:0000313" key="4">
    <source>
        <dbReference type="EMBL" id="KAJ9558146.1"/>
    </source>
</evidence>
<organism evidence="4 5">
    <name type="scientific">Centaurea solstitialis</name>
    <name type="common">yellow star-thistle</name>
    <dbReference type="NCBI Taxonomy" id="347529"/>
    <lineage>
        <taxon>Eukaryota</taxon>
        <taxon>Viridiplantae</taxon>
        <taxon>Streptophyta</taxon>
        <taxon>Embryophyta</taxon>
        <taxon>Tracheophyta</taxon>
        <taxon>Spermatophyta</taxon>
        <taxon>Magnoliopsida</taxon>
        <taxon>eudicotyledons</taxon>
        <taxon>Gunneridae</taxon>
        <taxon>Pentapetalae</taxon>
        <taxon>asterids</taxon>
        <taxon>campanulids</taxon>
        <taxon>Asterales</taxon>
        <taxon>Asteraceae</taxon>
        <taxon>Carduoideae</taxon>
        <taxon>Cardueae</taxon>
        <taxon>Centaureinae</taxon>
        <taxon>Centaurea</taxon>
    </lineage>
</organism>
<dbReference type="Proteomes" id="UP001172457">
    <property type="component" value="Chromosome 3"/>
</dbReference>
<dbReference type="SUPFAM" id="SSF53098">
    <property type="entry name" value="Ribonuclease H-like"/>
    <property type="match status" value="1"/>
</dbReference>
<feature type="compositionally biased region" description="Basic residues" evidence="1">
    <location>
        <begin position="568"/>
        <end position="580"/>
    </location>
</feature>
<evidence type="ECO:0000259" key="3">
    <source>
        <dbReference type="Pfam" id="PF05699"/>
    </source>
</evidence>
<accession>A0AA38TML1</accession>
<keyword evidence="5" id="KW-1185">Reference proteome</keyword>
<dbReference type="Pfam" id="PF04937">
    <property type="entry name" value="DUF659"/>
    <property type="match status" value="1"/>
</dbReference>
<dbReference type="EMBL" id="JARYMX010000003">
    <property type="protein sequence ID" value="KAJ9558146.1"/>
    <property type="molecule type" value="Genomic_DNA"/>
</dbReference>
<evidence type="ECO:0000259" key="2">
    <source>
        <dbReference type="Pfam" id="PF04937"/>
    </source>
</evidence>
<feature type="domain" description="HAT C-terminal dimerisation" evidence="3">
    <location>
        <begin position="422"/>
        <end position="489"/>
    </location>
</feature>
<proteinExistence type="predicted"/>
<name>A0AA38TML1_9ASTR</name>
<sequence length="649" mass="74464">MYDAGIPFNAVKYDSLKPAFQAIAEYGVDLKPPSYHEARVLMLKLEKEHTKKLLKENELEKKTDQKGRALINFLVNTPRGSMFIESVDASSYSHTGDNLFKLFDQFIQKVGPDDVVQIVTDSASNNVLAGKLVEEKYPHIYWTPCATHCIDLMLEDIFKLPHLKKALKRAISMNKYIYNRTLLLNMMRDFTGQRDMVRHAKTITPNILKIHGRESNYVTPTFHTGVTKTRFATTFITLNCFRTHKKSLRKMFTSEKWTKSKFAKEAGGRQTANTILLPNFWHNVDIVVKVGLPLLGVLRLVDGERKPPMGYIYEAMDWGKECIAKSFNNKVDKYEELFAIIGKRWDLQLHRPLHAAVHYLNPTLFYNDPKIAFDHEVTKGLFACIHKLALNEVEEEAIHSELPIYRAAQGIFKNPIAIKVRSKLAPTEWWAQYGAETPTLQKFAVKVLSLTCSSSGCERNWSVFEHLHSKKRNRLEQQKLNDLVYIKYNRALRRRHDARDTIDPIILDDTNVQDPHEWLMGVLEDEEDDMVHEGEDLTWTTVADAMGVDEPLYATRKSAEISTSATRKGAKTSTSRKRDRHLVDEEDFDFGKESEEEHDASLTLKMWEALKNRFASIAKSNLRARTQGSTHIFLVLNGGVKSESKEALF</sequence>
<protein>
    <recommendedName>
        <fullName evidence="6">HAT C-terminal dimerisation domain-containing protein</fullName>
    </recommendedName>
</protein>
<gene>
    <name evidence="4" type="ORF">OSB04_012760</name>
</gene>
<evidence type="ECO:0000313" key="5">
    <source>
        <dbReference type="Proteomes" id="UP001172457"/>
    </source>
</evidence>
<reference evidence="4" key="1">
    <citation type="submission" date="2023-03" db="EMBL/GenBank/DDBJ databases">
        <title>Chromosome-scale reference genome and RAD-based genetic map of yellow starthistle (Centaurea solstitialis) reveal putative structural variation and QTLs associated with invader traits.</title>
        <authorList>
            <person name="Reatini B."/>
            <person name="Cang F.A."/>
            <person name="Jiang Q."/>
            <person name="Mckibben M.T.W."/>
            <person name="Barker M.S."/>
            <person name="Rieseberg L.H."/>
            <person name="Dlugosch K.M."/>
        </authorList>
    </citation>
    <scope>NUCLEOTIDE SEQUENCE</scope>
    <source>
        <strain evidence="4">CAN-66</strain>
        <tissue evidence="4">Leaf</tissue>
    </source>
</reference>
<evidence type="ECO:0000256" key="1">
    <source>
        <dbReference type="SAM" id="MobiDB-lite"/>
    </source>
</evidence>